<evidence type="ECO:0000313" key="3">
    <source>
        <dbReference type="Proteomes" id="UP001319874"/>
    </source>
</evidence>
<accession>A0ABM7TZ90</accession>
<organism evidence="2 3">
    <name type="scientific">Paraburkholderia terrae</name>
    <dbReference type="NCBI Taxonomy" id="311230"/>
    <lineage>
        <taxon>Bacteria</taxon>
        <taxon>Pseudomonadati</taxon>
        <taxon>Pseudomonadota</taxon>
        <taxon>Betaproteobacteria</taxon>
        <taxon>Burkholderiales</taxon>
        <taxon>Burkholderiaceae</taxon>
        <taxon>Paraburkholderia</taxon>
    </lineage>
</organism>
<keyword evidence="1" id="KW-0472">Membrane</keyword>
<gene>
    <name evidence="2" type="ORF">PTKU64_39800</name>
</gene>
<evidence type="ECO:0000256" key="1">
    <source>
        <dbReference type="SAM" id="Phobius"/>
    </source>
</evidence>
<protein>
    <submittedName>
        <fullName evidence="2">Uncharacterized protein</fullName>
    </submittedName>
</protein>
<evidence type="ECO:0000313" key="2">
    <source>
        <dbReference type="EMBL" id="BCZ80305.1"/>
    </source>
</evidence>
<name>A0ABM7TZ90_9BURK</name>
<sequence length="116" mass="13421">MKEKHRRAQMAHWAGAYMRTGSEDSLRYALELYNPETDHDFEWLQLPHDPKNAQAAAKTQWDYAGQIAVRVSTIWGFMVALPVLWYFGLNTTGCMAAVSSFFTVSFVAYWHNMRRA</sequence>
<keyword evidence="1" id="KW-1133">Transmembrane helix</keyword>
<dbReference type="RefSeq" id="WP_229514926.1">
    <property type="nucleotide sequence ID" value="NZ_AP024956.1"/>
</dbReference>
<feature type="transmembrane region" description="Helical" evidence="1">
    <location>
        <begin position="67"/>
        <end position="87"/>
    </location>
</feature>
<keyword evidence="1" id="KW-0812">Transmembrane</keyword>
<dbReference type="Proteomes" id="UP001319874">
    <property type="component" value="Chromosome 2"/>
</dbReference>
<reference evidence="2 3" key="1">
    <citation type="journal article" date="2022" name="Front. Microbiol.">
        <title>Identification and characterization of a novel class of self-sufficient cytochrome P450 hydroxylase involved in cyclohexanecarboxylate degradation in Paraburkholderia terrae strain KU-64.</title>
        <authorList>
            <person name="Yamamoto T."/>
            <person name="Hasegawa Y."/>
            <person name="Iwaki H."/>
        </authorList>
    </citation>
    <scope>NUCLEOTIDE SEQUENCE [LARGE SCALE GENOMIC DNA]</scope>
    <source>
        <strain evidence="2 3">KU-64</strain>
    </source>
</reference>
<dbReference type="EMBL" id="AP024956">
    <property type="protein sequence ID" value="BCZ80305.1"/>
    <property type="molecule type" value="Genomic_DNA"/>
</dbReference>
<feature type="transmembrane region" description="Helical" evidence="1">
    <location>
        <begin position="93"/>
        <end position="110"/>
    </location>
</feature>
<keyword evidence="3" id="KW-1185">Reference proteome</keyword>
<proteinExistence type="predicted"/>